<dbReference type="Proteomes" id="UP000646844">
    <property type="component" value="Unassembled WGS sequence"/>
</dbReference>
<sequence length="65" mass="7681">MERITLENKVDNTRLYPPKNTCTNQGKIIFSHKLQGEKGRRKTAALNRDSVENKKKEFLEYHHKP</sequence>
<dbReference type="EMBL" id="DUJO01000019">
    <property type="protein sequence ID" value="HII73503.1"/>
    <property type="molecule type" value="Genomic_DNA"/>
</dbReference>
<protein>
    <submittedName>
        <fullName evidence="1">Uncharacterized protein</fullName>
    </submittedName>
</protein>
<reference evidence="1" key="1">
    <citation type="journal article" date="2020" name="bioRxiv">
        <title>A rank-normalized archaeal taxonomy based on genome phylogeny resolves widespread incomplete and uneven classifications.</title>
        <authorList>
            <person name="Rinke C."/>
            <person name="Chuvochina M."/>
            <person name="Mussig A.J."/>
            <person name="Chaumeil P.-A."/>
            <person name="Waite D.W."/>
            <person name="Whitman W.B."/>
            <person name="Parks D.H."/>
            <person name="Hugenholtz P."/>
        </authorList>
    </citation>
    <scope>NUCLEOTIDE SEQUENCE</scope>
    <source>
        <strain evidence="1">UBA8838</strain>
    </source>
</reference>
<proteinExistence type="predicted"/>
<gene>
    <name evidence="1" type="ORF">HA332_03775</name>
</gene>
<dbReference type="RefSeq" id="WP_052846606.1">
    <property type="nucleotide sequence ID" value="NZ_BAABQO010000006.1"/>
</dbReference>
<accession>A0A832WE00</accession>
<organism evidence="1 2">
    <name type="scientific">Sulfurisphaera tokodaii</name>
    <dbReference type="NCBI Taxonomy" id="111955"/>
    <lineage>
        <taxon>Archaea</taxon>
        <taxon>Thermoproteota</taxon>
        <taxon>Thermoprotei</taxon>
        <taxon>Sulfolobales</taxon>
        <taxon>Sulfolobaceae</taxon>
        <taxon>Sulfurisphaera</taxon>
    </lineage>
</organism>
<dbReference type="GeneID" id="25400331"/>
<evidence type="ECO:0000313" key="2">
    <source>
        <dbReference type="Proteomes" id="UP000646844"/>
    </source>
</evidence>
<name>A0A832WE00_9CREN</name>
<comment type="caution">
    <text evidence="1">The sequence shown here is derived from an EMBL/GenBank/DDBJ whole genome shotgun (WGS) entry which is preliminary data.</text>
</comment>
<evidence type="ECO:0000313" key="1">
    <source>
        <dbReference type="EMBL" id="HII73503.1"/>
    </source>
</evidence>
<dbReference type="AlphaFoldDB" id="A0A832WE00"/>